<feature type="transmembrane region" description="Helical" evidence="1">
    <location>
        <begin position="28"/>
        <end position="49"/>
    </location>
</feature>
<keyword evidence="1" id="KW-0812">Transmembrane</keyword>
<evidence type="ECO:0000313" key="3">
    <source>
        <dbReference type="Proteomes" id="UP000183832"/>
    </source>
</evidence>
<feature type="transmembrane region" description="Helical" evidence="1">
    <location>
        <begin position="102"/>
        <end position="122"/>
    </location>
</feature>
<keyword evidence="1" id="KW-1133">Transmembrane helix</keyword>
<keyword evidence="3" id="KW-1185">Reference proteome</keyword>
<proteinExistence type="predicted"/>
<evidence type="ECO:0000313" key="2">
    <source>
        <dbReference type="EMBL" id="CRK93424.1"/>
    </source>
</evidence>
<reference evidence="2 3" key="1">
    <citation type="submission" date="2015-04" db="EMBL/GenBank/DDBJ databases">
        <authorList>
            <person name="Syromyatnikov M.Y."/>
            <person name="Popov V.N."/>
        </authorList>
    </citation>
    <scope>NUCLEOTIDE SEQUENCE [LARGE SCALE GENOMIC DNA]</scope>
</reference>
<organism evidence="2 3">
    <name type="scientific">Clunio marinus</name>
    <dbReference type="NCBI Taxonomy" id="568069"/>
    <lineage>
        <taxon>Eukaryota</taxon>
        <taxon>Metazoa</taxon>
        <taxon>Ecdysozoa</taxon>
        <taxon>Arthropoda</taxon>
        <taxon>Hexapoda</taxon>
        <taxon>Insecta</taxon>
        <taxon>Pterygota</taxon>
        <taxon>Neoptera</taxon>
        <taxon>Endopterygota</taxon>
        <taxon>Diptera</taxon>
        <taxon>Nematocera</taxon>
        <taxon>Chironomoidea</taxon>
        <taxon>Chironomidae</taxon>
        <taxon>Clunio</taxon>
    </lineage>
</organism>
<accession>A0A1J1HZ95</accession>
<dbReference type="AlphaFoldDB" id="A0A1J1HZ95"/>
<sequence>MQTTVKFLPFLLDDVAEFFCILHITCKYLNLTAVVIYNILTFVQLYWILREGQIVTYVDAHKEAIRNNKSKRYFHFIHSSISEKNFSGKTLSKAINSQKSPASSSLIIILMVILLVFMIKFLMENLNCALKRAVKLVQRYSFSRSTSIIGCKRQVKSEYFKLSLDEKFKEFPDISLIYKVSF</sequence>
<evidence type="ECO:0000256" key="1">
    <source>
        <dbReference type="SAM" id="Phobius"/>
    </source>
</evidence>
<protein>
    <submittedName>
        <fullName evidence="2">CLUMA_CG006960, isoform A</fullName>
    </submittedName>
</protein>
<dbReference type="EMBL" id="CVRI01000037">
    <property type="protein sequence ID" value="CRK93424.1"/>
    <property type="molecule type" value="Genomic_DNA"/>
</dbReference>
<name>A0A1J1HZ95_9DIPT</name>
<keyword evidence="1" id="KW-0472">Membrane</keyword>
<gene>
    <name evidence="2" type="ORF">CLUMA_CG006960</name>
</gene>
<dbReference type="Proteomes" id="UP000183832">
    <property type="component" value="Unassembled WGS sequence"/>
</dbReference>